<feature type="domain" description="RNA polymerase sigma-70 region 2" evidence="5">
    <location>
        <begin position="45"/>
        <end position="114"/>
    </location>
</feature>
<organism evidence="6 7">
    <name type="scientific">Rubinisphaera italica</name>
    <dbReference type="NCBI Taxonomy" id="2527969"/>
    <lineage>
        <taxon>Bacteria</taxon>
        <taxon>Pseudomonadati</taxon>
        <taxon>Planctomycetota</taxon>
        <taxon>Planctomycetia</taxon>
        <taxon>Planctomycetales</taxon>
        <taxon>Planctomycetaceae</taxon>
        <taxon>Rubinisphaera</taxon>
    </lineage>
</organism>
<dbReference type="GO" id="GO:0003677">
    <property type="term" value="F:DNA binding"/>
    <property type="evidence" value="ECO:0007669"/>
    <property type="project" value="UniProtKB-KW"/>
</dbReference>
<evidence type="ECO:0000313" key="6">
    <source>
        <dbReference type="EMBL" id="TWT60749.1"/>
    </source>
</evidence>
<keyword evidence="3" id="KW-0238">DNA-binding</keyword>
<keyword evidence="7" id="KW-1185">Reference proteome</keyword>
<keyword evidence="1" id="KW-0805">Transcription regulation</keyword>
<dbReference type="Pfam" id="PF04542">
    <property type="entry name" value="Sigma70_r2"/>
    <property type="match status" value="1"/>
</dbReference>
<proteinExistence type="predicted"/>
<comment type="caution">
    <text evidence="6">The sequence shown here is derived from an EMBL/GenBank/DDBJ whole genome shotgun (WGS) entry which is preliminary data.</text>
</comment>
<dbReference type="InterPro" id="IPR013325">
    <property type="entry name" value="RNA_pol_sigma_r2"/>
</dbReference>
<dbReference type="GO" id="GO:0016987">
    <property type="term" value="F:sigma factor activity"/>
    <property type="evidence" value="ECO:0007669"/>
    <property type="project" value="UniProtKB-KW"/>
</dbReference>
<dbReference type="GO" id="GO:0006352">
    <property type="term" value="P:DNA-templated transcription initiation"/>
    <property type="evidence" value="ECO:0007669"/>
    <property type="project" value="InterPro"/>
</dbReference>
<dbReference type="Gene3D" id="1.10.1740.10">
    <property type="match status" value="1"/>
</dbReference>
<name>A0A5C5XDN8_9PLAN</name>
<gene>
    <name evidence="6" type="ORF">Pan54_14760</name>
</gene>
<dbReference type="AlphaFoldDB" id="A0A5C5XDN8"/>
<accession>A0A5C5XDN8</accession>
<dbReference type="SUPFAM" id="SSF88946">
    <property type="entry name" value="Sigma2 domain of RNA polymerase sigma factors"/>
    <property type="match status" value="1"/>
</dbReference>
<evidence type="ECO:0000256" key="2">
    <source>
        <dbReference type="ARBA" id="ARBA00023082"/>
    </source>
</evidence>
<dbReference type="InterPro" id="IPR007627">
    <property type="entry name" value="RNA_pol_sigma70_r2"/>
</dbReference>
<dbReference type="InterPro" id="IPR039425">
    <property type="entry name" value="RNA_pol_sigma-70-like"/>
</dbReference>
<protein>
    <submittedName>
        <fullName evidence="6">RNA polymerase sigma factor</fullName>
    </submittedName>
</protein>
<evidence type="ECO:0000256" key="4">
    <source>
        <dbReference type="ARBA" id="ARBA00023163"/>
    </source>
</evidence>
<dbReference type="PANTHER" id="PTHR43133">
    <property type="entry name" value="RNA POLYMERASE ECF-TYPE SIGMA FACTO"/>
    <property type="match status" value="1"/>
</dbReference>
<dbReference type="EMBL" id="SJPG01000001">
    <property type="protein sequence ID" value="TWT60749.1"/>
    <property type="molecule type" value="Genomic_DNA"/>
</dbReference>
<dbReference type="OrthoDB" id="281047at2"/>
<dbReference type="InterPro" id="IPR014284">
    <property type="entry name" value="RNA_pol_sigma-70_dom"/>
</dbReference>
<evidence type="ECO:0000313" key="7">
    <source>
        <dbReference type="Proteomes" id="UP000316095"/>
    </source>
</evidence>
<keyword evidence="4" id="KW-0804">Transcription</keyword>
<evidence type="ECO:0000256" key="1">
    <source>
        <dbReference type="ARBA" id="ARBA00023015"/>
    </source>
</evidence>
<evidence type="ECO:0000256" key="3">
    <source>
        <dbReference type="ARBA" id="ARBA00023125"/>
    </source>
</evidence>
<sequence length="221" mass="25780">MPRLDIALTTKVSARNSKLMMTKQTSLTMLDGIRKQDADQWNRFVQLFGPIVYEWCRRNGISEYDSADIVQEVFQVVSEKILEFRREQPGDSFHGWLYGITRFKCLDYFRARGKQVVATGGTTAMRQIHETPDLEFHDFPAAEIDSMRMCLFRRALELIKTEFESKTWQAFWKITIEEAHTTDVSEELGMTPGAIHNAKYKVLRRLRSEFEGIIPFPDDKK</sequence>
<dbReference type="PANTHER" id="PTHR43133:SF8">
    <property type="entry name" value="RNA POLYMERASE SIGMA FACTOR HI_1459-RELATED"/>
    <property type="match status" value="1"/>
</dbReference>
<reference evidence="6 7" key="1">
    <citation type="submission" date="2019-02" db="EMBL/GenBank/DDBJ databases">
        <title>Deep-cultivation of Planctomycetes and their phenomic and genomic characterization uncovers novel biology.</title>
        <authorList>
            <person name="Wiegand S."/>
            <person name="Jogler M."/>
            <person name="Boedeker C."/>
            <person name="Pinto D."/>
            <person name="Vollmers J."/>
            <person name="Rivas-Marin E."/>
            <person name="Kohn T."/>
            <person name="Peeters S.H."/>
            <person name="Heuer A."/>
            <person name="Rast P."/>
            <person name="Oberbeckmann S."/>
            <person name="Bunk B."/>
            <person name="Jeske O."/>
            <person name="Meyerdierks A."/>
            <person name="Storesund J.E."/>
            <person name="Kallscheuer N."/>
            <person name="Luecker S."/>
            <person name="Lage O.M."/>
            <person name="Pohl T."/>
            <person name="Merkel B.J."/>
            <person name="Hornburger P."/>
            <person name="Mueller R.-W."/>
            <person name="Bruemmer F."/>
            <person name="Labrenz M."/>
            <person name="Spormann A.M."/>
            <person name="Op Den Camp H."/>
            <person name="Overmann J."/>
            <person name="Amann R."/>
            <person name="Jetten M.S.M."/>
            <person name="Mascher T."/>
            <person name="Medema M.H."/>
            <person name="Devos D.P."/>
            <person name="Kaster A.-K."/>
            <person name="Ovreas L."/>
            <person name="Rohde M."/>
            <person name="Galperin M.Y."/>
            <person name="Jogler C."/>
        </authorList>
    </citation>
    <scope>NUCLEOTIDE SEQUENCE [LARGE SCALE GENOMIC DNA]</scope>
    <source>
        <strain evidence="6 7">Pan54</strain>
    </source>
</reference>
<evidence type="ECO:0000259" key="5">
    <source>
        <dbReference type="Pfam" id="PF04542"/>
    </source>
</evidence>
<dbReference type="Proteomes" id="UP000316095">
    <property type="component" value="Unassembled WGS sequence"/>
</dbReference>
<dbReference type="RefSeq" id="WP_146502833.1">
    <property type="nucleotide sequence ID" value="NZ_SJPG01000001.1"/>
</dbReference>
<dbReference type="NCBIfam" id="TIGR02937">
    <property type="entry name" value="sigma70-ECF"/>
    <property type="match status" value="1"/>
</dbReference>
<keyword evidence="2" id="KW-0731">Sigma factor</keyword>